<reference evidence="2 3" key="1">
    <citation type="submission" date="2019-05" db="EMBL/GenBank/DDBJ databases">
        <title>Mikania micrantha, genome provides insights into the molecular mechanism of rapid growth.</title>
        <authorList>
            <person name="Liu B."/>
        </authorList>
    </citation>
    <scope>NUCLEOTIDE SEQUENCE [LARGE SCALE GENOMIC DNA]</scope>
    <source>
        <strain evidence="2">NLD-2019</strain>
        <tissue evidence="2">Leaf</tissue>
    </source>
</reference>
<accession>A0A5N6PD21</accession>
<dbReference type="Proteomes" id="UP000326396">
    <property type="component" value="Linkage Group LG13"/>
</dbReference>
<feature type="region of interest" description="Disordered" evidence="1">
    <location>
        <begin position="306"/>
        <end position="327"/>
    </location>
</feature>
<dbReference type="EMBL" id="SZYD01000005">
    <property type="protein sequence ID" value="KAD6120005.1"/>
    <property type="molecule type" value="Genomic_DNA"/>
</dbReference>
<evidence type="ECO:0000313" key="2">
    <source>
        <dbReference type="EMBL" id="KAD6120005.1"/>
    </source>
</evidence>
<protein>
    <submittedName>
        <fullName evidence="2">Uncharacterized protein</fullName>
    </submittedName>
</protein>
<name>A0A5N6PD21_9ASTR</name>
<evidence type="ECO:0000313" key="3">
    <source>
        <dbReference type="Proteomes" id="UP000326396"/>
    </source>
</evidence>
<gene>
    <name evidence="2" type="ORF">E3N88_11276</name>
</gene>
<dbReference type="AlphaFoldDB" id="A0A5N6PD21"/>
<comment type="caution">
    <text evidence="2">The sequence shown here is derived from an EMBL/GenBank/DDBJ whole genome shotgun (WGS) entry which is preliminary data.</text>
</comment>
<proteinExistence type="predicted"/>
<evidence type="ECO:0000256" key="1">
    <source>
        <dbReference type="SAM" id="MobiDB-lite"/>
    </source>
</evidence>
<keyword evidence="3" id="KW-1185">Reference proteome</keyword>
<sequence length="327" mass="37403">MAVCGVNHHLYRRTAERGNDRVLFSSQGCKFQETNPEAFIGDENHGKEEYLEGCSGIYPSPPCFDDYGDEELSKNDYLWVTKVLNEGVTQGSEPLVLSRFTRCANERITCLNGKYLNQEVTEYADTPARIFNEFANESQMADDSNQVATEAVTWVKGGGYLTRIIQGMATPSKEPTITMGVLNIPLMNINFFDNLYLNTEFNIHGNTNLEFEIILLMMTKCSFKINFSGPISLKYRVVKERVFVKIICGRRSNGFDFKLRTKFFFVFTVIEKHKLRIINKGTNGFIKFLKRLNSNVHKTRGRVFFEDGENDAGEDPRNNPDPEWDPD</sequence>
<dbReference type="OrthoDB" id="1832879at2759"/>
<organism evidence="2 3">
    <name type="scientific">Mikania micrantha</name>
    <name type="common">bitter vine</name>
    <dbReference type="NCBI Taxonomy" id="192012"/>
    <lineage>
        <taxon>Eukaryota</taxon>
        <taxon>Viridiplantae</taxon>
        <taxon>Streptophyta</taxon>
        <taxon>Embryophyta</taxon>
        <taxon>Tracheophyta</taxon>
        <taxon>Spermatophyta</taxon>
        <taxon>Magnoliopsida</taxon>
        <taxon>eudicotyledons</taxon>
        <taxon>Gunneridae</taxon>
        <taxon>Pentapetalae</taxon>
        <taxon>asterids</taxon>
        <taxon>campanulids</taxon>
        <taxon>Asterales</taxon>
        <taxon>Asteraceae</taxon>
        <taxon>Asteroideae</taxon>
        <taxon>Heliantheae alliance</taxon>
        <taxon>Eupatorieae</taxon>
        <taxon>Mikania</taxon>
    </lineage>
</organism>